<protein>
    <submittedName>
        <fullName evidence="1">Uncharacterized protein</fullName>
    </submittedName>
</protein>
<reference evidence="1 2" key="1">
    <citation type="submission" date="2018-09" db="EMBL/GenBank/DDBJ databases">
        <title>Genomic investigation of the strawberry pathogen Phytophthora fragariae indicates pathogenicity is determined by transcriptional variation in three key races.</title>
        <authorList>
            <person name="Adams T.M."/>
            <person name="Armitage A.D."/>
            <person name="Sobczyk M.K."/>
            <person name="Bates H.J."/>
            <person name="Dunwell J.M."/>
            <person name="Nellist C.F."/>
            <person name="Harrison R.J."/>
        </authorList>
    </citation>
    <scope>NUCLEOTIDE SEQUENCE [LARGE SCALE GENOMIC DNA]</scope>
    <source>
        <strain evidence="1 2">SCRP324</strain>
    </source>
</reference>
<organism evidence="1 2">
    <name type="scientific">Phytophthora rubi</name>
    <dbReference type="NCBI Taxonomy" id="129364"/>
    <lineage>
        <taxon>Eukaryota</taxon>
        <taxon>Sar</taxon>
        <taxon>Stramenopiles</taxon>
        <taxon>Oomycota</taxon>
        <taxon>Peronosporomycetes</taxon>
        <taxon>Peronosporales</taxon>
        <taxon>Peronosporaceae</taxon>
        <taxon>Phytophthora</taxon>
    </lineage>
</organism>
<evidence type="ECO:0000313" key="2">
    <source>
        <dbReference type="Proteomes" id="UP000435112"/>
    </source>
</evidence>
<accession>A0A6A3JIJ8</accession>
<dbReference type="Proteomes" id="UP000435112">
    <property type="component" value="Unassembled WGS sequence"/>
</dbReference>
<sequence>MNDKKAKFEKMMKAVGVELKSDEKDAKSQLD</sequence>
<proteinExistence type="predicted"/>
<dbReference type="EMBL" id="QXFU01001821">
    <property type="protein sequence ID" value="KAE8994946.1"/>
    <property type="molecule type" value="Genomic_DNA"/>
</dbReference>
<comment type="caution">
    <text evidence="1">The sequence shown here is derived from an EMBL/GenBank/DDBJ whole genome shotgun (WGS) entry which is preliminary data.</text>
</comment>
<evidence type="ECO:0000313" key="1">
    <source>
        <dbReference type="EMBL" id="KAE8994946.1"/>
    </source>
</evidence>
<gene>
    <name evidence="1" type="ORF">PR002_g19773</name>
</gene>
<dbReference type="AlphaFoldDB" id="A0A6A3JIJ8"/>
<name>A0A6A3JIJ8_9STRA</name>